<dbReference type="SUPFAM" id="SSF56112">
    <property type="entry name" value="Protein kinase-like (PK-like)"/>
    <property type="match status" value="1"/>
</dbReference>
<protein>
    <recommendedName>
        <fullName evidence="3">Protein kinase domain-containing protein</fullName>
    </recommendedName>
</protein>
<dbReference type="InterPro" id="IPR011009">
    <property type="entry name" value="Kinase-like_dom_sf"/>
</dbReference>
<organism evidence="4">
    <name type="scientific">marine metagenome</name>
    <dbReference type="NCBI Taxonomy" id="408172"/>
    <lineage>
        <taxon>unclassified sequences</taxon>
        <taxon>metagenomes</taxon>
        <taxon>ecological metagenomes</taxon>
    </lineage>
</organism>
<evidence type="ECO:0000256" key="2">
    <source>
        <dbReference type="SAM" id="Phobius"/>
    </source>
</evidence>
<feature type="region of interest" description="Disordered" evidence="1">
    <location>
        <begin position="332"/>
        <end position="351"/>
    </location>
</feature>
<evidence type="ECO:0000313" key="4">
    <source>
        <dbReference type="EMBL" id="SUZ65350.1"/>
    </source>
</evidence>
<feature type="compositionally biased region" description="Basic and acidic residues" evidence="1">
    <location>
        <begin position="334"/>
        <end position="345"/>
    </location>
</feature>
<evidence type="ECO:0000259" key="3">
    <source>
        <dbReference type="SMART" id="SM00220"/>
    </source>
</evidence>
<dbReference type="Gene3D" id="1.10.510.10">
    <property type="entry name" value="Transferase(Phosphotransferase) domain 1"/>
    <property type="match status" value="1"/>
</dbReference>
<dbReference type="EMBL" id="UINC01000957">
    <property type="protein sequence ID" value="SUZ65350.1"/>
    <property type="molecule type" value="Genomic_DNA"/>
</dbReference>
<feature type="transmembrane region" description="Helical" evidence="2">
    <location>
        <begin position="249"/>
        <end position="270"/>
    </location>
</feature>
<feature type="domain" description="Protein kinase" evidence="3">
    <location>
        <begin position="9"/>
        <end position="243"/>
    </location>
</feature>
<reference evidence="4" key="1">
    <citation type="submission" date="2018-05" db="EMBL/GenBank/DDBJ databases">
        <authorList>
            <person name="Lanie J.A."/>
            <person name="Ng W.-L."/>
            <person name="Kazmierczak K.M."/>
            <person name="Andrzejewski T.M."/>
            <person name="Davidsen T.M."/>
            <person name="Wayne K.J."/>
            <person name="Tettelin H."/>
            <person name="Glass J.I."/>
            <person name="Rusch D."/>
            <person name="Podicherti R."/>
            <person name="Tsui H.-C.T."/>
            <person name="Winkler M.E."/>
        </authorList>
    </citation>
    <scope>NUCLEOTIDE SEQUENCE</scope>
</reference>
<dbReference type="InterPro" id="IPR000719">
    <property type="entry name" value="Prot_kinase_dom"/>
</dbReference>
<evidence type="ECO:0000256" key="1">
    <source>
        <dbReference type="SAM" id="MobiDB-lite"/>
    </source>
</evidence>
<dbReference type="SMART" id="SM00220">
    <property type="entry name" value="S_TKc"/>
    <property type="match status" value="1"/>
</dbReference>
<dbReference type="GO" id="GO:0004672">
    <property type="term" value="F:protein kinase activity"/>
    <property type="evidence" value="ECO:0007669"/>
    <property type="project" value="InterPro"/>
</dbReference>
<sequence length="472" mass="51302">MTVDDHPRYRIDDRVSSGPVESWIGLDRTLDRPVTIRILDPSTEIGKRVQLQARSLTRLEHPALLHVLDTIDLGERFGVVTELLPEETLEDQLSEVGHFSAQETTSIGIQLGEALATLHNAGFALGALQSSHVGRRKDGSVVIIEGPPTSDATDIPARPSADITALGELLHSLLVGSRPQIDHQGQYELHTAIPAQLRQVIRRSVDQDSRWSDATALVLALRSLQQDPGPLSDDAQTTQADYLQAERTWLAPAAIIAVLAGLVIITGLLATRTQTSSPVAEATREEVRLAPEQTVLIDNIEDPSPDETPVTSRPPSVSSLLEITLIVPFDPAGDNDRQEHPEKTDLINNDDASTGWYTERYTTSNFGNLKDGVGLIIKLGPPQHIDRLRISSPTINWSFEIFASQDSTGALHKWGKAIASRTDISGSLTVNLDGAEAATLLLWITDLGKELPAGGHRVTITELQVFGRPLYG</sequence>
<dbReference type="Gene3D" id="3.30.200.20">
    <property type="entry name" value="Phosphorylase Kinase, domain 1"/>
    <property type="match status" value="1"/>
</dbReference>
<keyword evidence="2" id="KW-1133">Transmembrane helix</keyword>
<accession>A0A381PEK6</accession>
<dbReference type="AlphaFoldDB" id="A0A381PEK6"/>
<keyword evidence="2" id="KW-0472">Membrane</keyword>
<name>A0A381PEK6_9ZZZZ</name>
<dbReference type="GO" id="GO:0005524">
    <property type="term" value="F:ATP binding"/>
    <property type="evidence" value="ECO:0007669"/>
    <property type="project" value="InterPro"/>
</dbReference>
<gene>
    <name evidence="4" type="ORF">METZ01_LOCUS18204</name>
</gene>
<proteinExistence type="predicted"/>
<keyword evidence="2" id="KW-0812">Transmembrane</keyword>